<dbReference type="InterPro" id="IPR011042">
    <property type="entry name" value="6-blade_b-propeller_TolB-like"/>
</dbReference>
<gene>
    <name evidence="2" type="ORF">L2749_21585</name>
</gene>
<evidence type="ECO:0000313" key="2">
    <source>
        <dbReference type="EMBL" id="MCL1107793.1"/>
    </source>
</evidence>
<dbReference type="Gene3D" id="2.120.10.30">
    <property type="entry name" value="TolB, C-terminal domain"/>
    <property type="match status" value="1"/>
</dbReference>
<dbReference type="SUPFAM" id="SSF63825">
    <property type="entry name" value="YWTD domain"/>
    <property type="match status" value="1"/>
</dbReference>
<name>A0A9X1Z8K8_9GAMM</name>
<evidence type="ECO:0000256" key="1">
    <source>
        <dbReference type="SAM" id="SignalP"/>
    </source>
</evidence>
<evidence type="ECO:0008006" key="4">
    <source>
        <dbReference type="Google" id="ProtNLM"/>
    </source>
</evidence>
<reference evidence="2" key="1">
    <citation type="submission" date="2022-01" db="EMBL/GenBank/DDBJ databases">
        <title>Whole genome-based taxonomy of the Shewanellaceae.</title>
        <authorList>
            <person name="Martin-Rodriguez A.J."/>
        </authorList>
    </citation>
    <scope>NUCLEOTIDE SEQUENCE</scope>
    <source>
        <strain evidence="2">DSM 23803</strain>
    </source>
</reference>
<dbReference type="AlphaFoldDB" id="A0A9X1Z8K8"/>
<keyword evidence="1" id="KW-0732">Signal</keyword>
<sequence>MKSTIASAFIGLSLLFVNTTQAASLAPQWELTGFSQPESIYVSPEHQWIYVSNVNGQEPGFISKLSKDGVIEQLKWVGGLGMPTGMDMFGSDLYVVDKNQVHIINTETGSMTKSIKANGAVMLNDLTVTDKGQVFIGDIAAGKIYTLIDNELIVWLEDKNLPHPNGLLAQGNTLVVANMASKLAQQFEPEEYGSIYKINIADKSRQMINSSYRLGGLDGLTELNNSLVVSHFPAGEIYQITDKERTLLGTLDISAADISVDDNTDTLFVPFLLKNKVASYKIIND</sequence>
<feature type="chain" id="PRO_5040953425" description="GTP-binding protein" evidence="1">
    <location>
        <begin position="23"/>
        <end position="285"/>
    </location>
</feature>
<proteinExistence type="predicted"/>
<dbReference type="RefSeq" id="WP_188927217.1">
    <property type="nucleotide sequence ID" value="NZ_BMQI01000096.1"/>
</dbReference>
<dbReference type="EMBL" id="JAKILJ010000094">
    <property type="protein sequence ID" value="MCL1107793.1"/>
    <property type="molecule type" value="Genomic_DNA"/>
</dbReference>
<accession>A0A9X1Z8K8</accession>
<feature type="signal peptide" evidence="1">
    <location>
        <begin position="1"/>
        <end position="22"/>
    </location>
</feature>
<keyword evidence="3" id="KW-1185">Reference proteome</keyword>
<protein>
    <recommendedName>
        <fullName evidence="4">GTP-binding protein</fullName>
    </recommendedName>
</protein>
<comment type="caution">
    <text evidence="2">The sequence shown here is derived from an EMBL/GenBank/DDBJ whole genome shotgun (WGS) entry which is preliminary data.</text>
</comment>
<organism evidence="2 3">
    <name type="scientific">Shewanella algicola</name>
    <dbReference type="NCBI Taxonomy" id="640633"/>
    <lineage>
        <taxon>Bacteria</taxon>
        <taxon>Pseudomonadati</taxon>
        <taxon>Pseudomonadota</taxon>
        <taxon>Gammaproteobacteria</taxon>
        <taxon>Alteromonadales</taxon>
        <taxon>Shewanellaceae</taxon>
        <taxon>Shewanella</taxon>
    </lineage>
</organism>
<evidence type="ECO:0000313" key="3">
    <source>
        <dbReference type="Proteomes" id="UP001139408"/>
    </source>
</evidence>
<dbReference type="Proteomes" id="UP001139408">
    <property type="component" value="Unassembled WGS sequence"/>
</dbReference>